<dbReference type="PANTHER" id="PTHR38008:SF2">
    <property type="entry name" value="HEMOLYSIN"/>
    <property type="match status" value="1"/>
</dbReference>
<dbReference type="Pfam" id="PF03891">
    <property type="entry name" value="DUF333"/>
    <property type="match status" value="1"/>
</dbReference>
<dbReference type="Proteomes" id="UP000737113">
    <property type="component" value="Unassembled WGS sequence"/>
</dbReference>
<comment type="caution">
    <text evidence="1">The sequence shown here is derived from an EMBL/GenBank/DDBJ whole genome shotgun (WGS) entry which is preliminary data.</text>
</comment>
<name>A0A972JM63_9GAMM</name>
<sequence>MPPILLLLLVTLGGCDSQEEAGPGLKRANPATEYCLALGGILDLATRANGETGICTLPDGEKIEEWQLYRRDHKLS</sequence>
<organism evidence="1 2">
    <name type="scientific">Shewanella salipaludis</name>
    <dbReference type="NCBI Taxonomy" id="2723052"/>
    <lineage>
        <taxon>Bacteria</taxon>
        <taxon>Pseudomonadati</taxon>
        <taxon>Pseudomonadota</taxon>
        <taxon>Gammaproteobacteria</taxon>
        <taxon>Alteromonadales</taxon>
        <taxon>Shewanellaceae</taxon>
        <taxon>Shewanella</taxon>
    </lineage>
</organism>
<reference evidence="1" key="1">
    <citation type="submission" date="2020-04" db="EMBL/GenBank/DDBJ databases">
        <title>Description of Shewanella salipaludis sp. nov., isolated from a salt marsh.</title>
        <authorList>
            <person name="Park S."/>
            <person name="Yoon J.-H."/>
        </authorList>
    </citation>
    <scope>NUCLEOTIDE SEQUENCE</scope>
    <source>
        <strain evidence="1">SHSM-M6</strain>
    </source>
</reference>
<proteinExistence type="predicted"/>
<dbReference type="EMBL" id="JAAXYH010000010">
    <property type="protein sequence ID" value="NMH66187.1"/>
    <property type="molecule type" value="Genomic_DNA"/>
</dbReference>
<gene>
    <name evidence="1" type="ORF">HC757_13565</name>
</gene>
<keyword evidence="2" id="KW-1185">Reference proteome</keyword>
<accession>A0A972JM63</accession>
<evidence type="ECO:0000313" key="2">
    <source>
        <dbReference type="Proteomes" id="UP000737113"/>
    </source>
</evidence>
<dbReference type="PANTHER" id="PTHR38008">
    <property type="entry name" value="HEMOLYSIN-RELATED"/>
    <property type="match status" value="1"/>
</dbReference>
<dbReference type="AlphaFoldDB" id="A0A972JM63"/>
<dbReference type="InterPro" id="IPR005590">
    <property type="entry name" value="DUF333"/>
</dbReference>
<protein>
    <submittedName>
        <fullName evidence="1">DUF333 domain-containing protein</fullName>
    </submittedName>
</protein>
<evidence type="ECO:0000313" key="1">
    <source>
        <dbReference type="EMBL" id="NMH66187.1"/>
    </source>
</evidence>